<gene>
    <name evidence="2" type="ordered locus">Turpa_1461</name>
</gene>
<dbReference type="KEGG" id="tpx:Turpa_1461"/>
<dbReference type="Proteomes" id="UP000006048">
    <property type="component" value="Chromosome"/>
</dbReference>
<dbReference type="PANTHER" id="PTHR12277">
    <property type="entry name" value="ALPHA/BETA HYDROLASE DOMAIN-CONTAINING PROTEIN"/>
    <property type="match status" value="1"/>
</dbReference>
<feature type="domain" description="Serine aminopeptidase S33" evidence="1">
    <location>
        <begin position="56"/>
        <end position="181"/>
    </location>
</feature>
<dbReference type="EMBL" id="CP002959">
    <property type="protein sequence ID" value="AFM12109.1"/>
    <property type="molecule type" value="Genomic_DNA"/>
</dbReference>
<accession>I4B4A2</accession>
<evidence type="ECO:0000313" key="3">
    <source>
        <dbReference type="Proteomes" id="UP000006048"/>
    </source>
</evidence>
<dbReference type="PANTHER" id="PTHR12277:SF79">
    <property type="entry name" value="XAA-PRO DIPEPTIDYL-PEPTIDASE-RELATED"/>
    <property type="match status" value="1"/>
</dbReference>
<sequence>MIAVISVLAMPFRGALTRPLVFPAPNYRFTPALPGGKIVTARTSRIAYGYYAKAGQKLVVLFHGNGEVMGSMQGIAELLLREGYSVLMTEYPGYGFAAEYPVSEQNIYEDTAALLKLMREAYNHTAKDTILWGFSLGTGVATEMAAQKLGEKLILMAPFTSAPDTAAHHFFSLARHLVVDVFNNKAKAPLIEMATLIVHGSADSVIPVSMGQELSTLFRSNELIIVPNADHNDLLARLTPGHWQKILRFVRAA</sequence>
<dbReference type="HOGENOM" id="CLU_029375_2_1_12"/>
<dbReference type="AlphaFoldDB" id="I4B4A2"/>
<keyword evidence="2" id="KW-0378">Hydrolase</keyword>
<organism evidence="2 3">
    <name type="scientific">Turneriella parva (strain ATCC BAA-1111 / DSM 21527 / NCTC 11395 / H)</name>
    <name type="common">Leptospira parva</name>
    <dbReference type="NCBI Taxonomy" id="869212"/>
    <lineage>
        <taxon>Bacteria</taxon>
        <taxon>Pseudomonadati</taxon>
        <taxon>Spirochaetota</taxon>
        <taxon>Spirochaetia</taxon>
        <taxon>Leptospirales</taxon>
        <taxon>Leptospiraceae</taxon>
        <taxon>Turneriella</taxon>
    </lineage>
</organism>
<dbReference type="PATRIC" id="fig|869212.3.peg.1453"/>
<evidence type="ECO:0000259" key="1">
    <source>
        <dbReference type="Pfam" id="PF12146"/>
    </source>
</evidence>
<keyword evidence="3" id="KW-1185">Reference proteome</keyword>
<evidence type="ECO:0000313" key="2">
    <source>
        <dbReference type="EMBL" id="AFM12109.1"/>
    </source>
</evidence>
<dbReference type="GO" id="GO:0016787">
    <property type="term" value="F:hydrolase activity"/>
    <property type="evidence" value="ECO:0007669"/>
    <property type="project" value="UniProtKB-KW"/>
</dbReference>
<dbReference type="Gene3D" id="3.40.50.1820">
    <property type="entry name" value="alpha/beta hydrolase"/>
    <property type="match status" value="1"/>
</dbReference>
<dbReference type="InterPro" id="IPR029058">
    <property type="entry name" value="AB_hydrolase_fold"/>
</dbReference>
<dbReference type="SUPFAM" id="SSF53474">
    <property type="entry name" value="alpha/beta-Hydrolases"/>
    <property type="match status" value="1"/>
</dbReference>
<reference evidence="2 3" key="1">
    <citation type="submission" date="2012-06" db="EMBL/GenBank/DDBJ databases">
        <title>The complete chromosome of genome of Turneriella parva DSM 21527.</title>
        <authorList>
            <consortium name="US DOE Joint Genome Institute (JGI-PGF)"/>
            <person name="Lucas S."/>
            <person name="Han J."/>
            <person name="Lapidus A."/>
            <person name="Bruce D."/>
            <person name="Goodwin L."/>
            <person name="Pitluck S."/>
            <person name="Peters L."/>
            <person name="Kyrpides N."/>
            <person name="Mavromatis K."/>
            <person name="Ivanova N."/>
            <person name="Mikhailova N."/>
            <person name="Chertkov O."/>
            <person name="Detter J.C."/>
            <person name="Tapia R."/>
            <person name="Han C."/>
            <person name="Land M."/>
            <person name="Hauser L."/>
            <person name="Markowitz V."/>
            <person name="Cheng J.-F."/>
            <person name="Hugenholtz P."/>
            <person name="Woyke T."/>
            <person name="Wu D."/>
            <person name="Gronow S."/>
            <person name="Wellnitz S."/>
            <person name="Brambilla E."/>
            <person name="Klenk H.-P."/>
            <person name="Eisen J.A."/>
        </authorList>
    </citation>
    <scope>NUCLEOTIDE SEQUENCE [LARGE SCALE GENOMIC DNA]</scope>
    <source>
        <strain evidence="3">ATCC BAA-1111 / DSM 21527 / NCTC 11395 / H</strain>
    </source>
</reference>
<protein>
    <submittedName>
        <fullName evidence="2">Alpha/beta hydrolase fold containing protein</fullName>
    </submittedName>
</protein>
<dbReference type="InterPro" id="IPR022742">
    <property type="entry name" value="Hydrolase_4"/>
</dbReference>
<dbReference type="STRING" id="869212.Turpa_1461"/>
<proteinExistence type="predicted"/>
<dbReference type="Pfam" id="PF12146">
    <property type="entry name" value="Hydrolase_4"/>
    <property type="match status" value="1"/>
</dbReference>
<name>I4B4A2_TURPD</name>